<dbReference type="EMBL" id="CM002927">
    <property type="protein sequence ID" value="KGN47736.1"/>
    <property type="molecule type" value="Genomic_DNA"/>
</dbReference>
<keyword evidence="2" id="KW-1185">Reference proteome</keyword>
<reference evidence="1 2" key="4">
    <citation type="journal article" date="2011" name="BMC Genomics">
        <title>RNA-Seq improves annotation of protein-coding genes in the cucumber genome.</title>
        <authorList>
            <person name="Li Z."/>
            <person name="Zhang Z."/>
            <person name="Yan P."/>
            <person name="Huang S."/>
            <person name="Fei Z."/>
            <person name="Lin K."/>
        </authorList>
    </citation>
    <scope>NUCLEOTIDE SEQUENCE [LARGE SCALE GENOMIC DNA]</scope>
    <source>
        <strain evidence="2">cv. 9930</strain>
    </source>
</reference>
<organism evidence="1 2">
    <name type="scientific">Cucumis sativus</name>
    <name type="common">Cucumber</name>
    <dbReference type="NCBI Taxonomy" id="3659"/>
    <lineage>
        <taxon>Eukaryota</taxon>
        <taxon>Viridiplantae</taxon>
        <taxon>Streptophyta</taxon>
        <taxon>Embryophyta</taxon>
        <taxon>Tracheophyta</taxon>
        <taxon>Spermatophyta</taxon>
        <taxon>Magnoliopsida</taxon>
        <taxon>eudicotyledons</taxon>
        <taxon>Gunneridae</taxon>
        <taxon>Pentapetalae</taxon>
        <taxon>rosids</taxon>
        <taxon>fabids</taxon>
        <taxon>Cucurbitales</taxon>
        <taxon>Cucurbitaceae</taxon>
        <taxon>Benincaseae</taxon>
        <taxon>Cucumis</taxon>
    </lineage>
</organism>
<evidence type="ECO:0000313" key="1">
    <source>
        <dbReference type="EMBL" id="KGN47736.1"/>
    </source>
</evidence>
<evidence type="ECO:0000313" key="2">
    <source>
        <dbReference type="Proteomes" id="UP000029981"/>
    </source>
</evidence>
<gene>
    <name evidence="1" type="ORF">Csa_6G397160</name>
</gene>
<accession>A0A0A0KIY0</accession>
<reference evidence="1 2" key="3">
    <citation type="journal article" date="2010" name="BMC Genomics">
        <title>Transcriptome sequencing and comparative analysis of cucumber flowers with different sex types.</title>
        <authorList>
            <person name="Guo S."/>
            <person name="Zheng Y."/>
            <person name="Joung J.G."/>
            <person name="Liu S."/>
            <person name="Zhang Z."/>
            <person name="Crasta O.R."/>
            <person name="Sobral B.W."/>
            <person name="Xu Y."/>
            <person name="Huang S."/>
            <person name="Fei Z."/>
        </authorList>
    </citation>
    <scope>NUCLEOTIDE SEQUENCE [LARGE SCALE GENOMIC DNA]</scope>
    <source>
        <strain evidence="2">cv. 9930</strain>
    </source>
</reference>
<name>A0A0A0KIY0_CUCSA</name>
<dbReference type="Proteomes" id="UP000029981">
    <property type="component" value="Chromosome 6"/>
</dbReference>
<protein>
    <submittedName>
        <fullName evidence="1">Uncharacterized protein</fullName>
    </submittedName>
</protein>
<proteinExistence type="predicted"/>
<dbReference type="AlphaFoldDB" id="A0A0A0KIY0"/>
<reference evidence="1 2" key="2">
    <citation type="journal article" date="2009" name="PLoS ONE">
        <title>An integrated genetic and cytogenetic map of the cucumber genome.</title>
        <authorList>
            <person name="Ren Y."/>
            <person name="Zhang Z."/>
            <person name="Liu J."/>
            <person name="Staub J.E."/>
            <person name="Han Y."/>
            <person name="Cheng Z."/>
            <person name="Li X."/>
            <person name="Lu J."/>
            <person name="Miao H."/>
            <person name="Kang H."/>
            <person name="Xie B."/>
            <person name="Gu X."/>
            <person name="Wang X."/>
            <person name="Du Y."/>
            <person name="Jin W."/>
            <person name="Huang S."/>
        </authorList>
    </citation>
    <scope>NUCLEOTIDE SEQUENCE [LARGE SCALE GENOMIC DNA]</scope>
    <source>
        <strain evidence="2">cv. 9930</strain>
    </source>
</reference>
<reference evidence="1 2" key="1">
    <citation type="journal article" date="2009" name="Nat. Genet.">
        <title>The genome of the cucumber, Cucumis sativus L.</title>
        <authorList>
            <person name="Huang S."/>
            <person name="Li R."/>
            <person name="Zhang Z."/>
            <person name="Li L."/>
            <person name="Gu X."/>
            <person name="Fan W."/>
            <person name="Lucas W.J."/>
            <person name="Wang X."/>
            <person name="Xie B."/>
            <person name="Ni P."/>
            <person name="Ren Y."/>
            <person name="Zhu H."/>
            <person name="Li J."/>
            <person name="Lin K."/>
            <person name="Jin W."/>
            <person name="Fei Z."/>
            <person name="Li G."/>
            <person name="Staub J."/>
            <person name="Kilian A."/>
            <person name="van der Vossen E.A."/>
            <person name="Wu Y."/>
            <person name="Guo J."/>
            <person name="He J."/>
            <person name="Jia Z."/>
            <person name="Ren Y."/>
            <person name="Tian G."/>
            <person name="Lu Y."/>
            <person name="Ruan J."/>
            <person name="Qian W."/>
            <person name="Wang M."/>
            <person name="Huang Q."/>
            <person name="Li B."/>
            <person name="Xuan Z."/>
            <person name="Cao J."/>
            <person name="Asan"/>
            <person name="Wu Z."/>
            <person name="Zhang J."/>
            <person name="Cai Q."/>
            <person name="Bai Y."/>
            <person name="Zhao B."/>
            <person name="Han Y."/>
            <person name="Li Y."/>
            <person name="Li X."/>
            <person name="Wang S."/>
            <person name="Shi Q."/>
            <person name="Liu S."/>
            <person name="Cho W.K."/>
            <person name="Kim J.Y."/>
            <person name="Xu Y."/>
            <person name="Heller-Uszynska K."/>
            <person name="Miao H."/>
            <person name="Cheng Z."/>
            <person name="Zhang S."/>
            <person name="Wu J."/>
            <person name="Yang Y."/>
            <person name="Kang H."/>
            <person name="Li M."/>
            <person name="Liang H."/>
            <person name="Ren X."/>
            <person name="Shi Z."/>
            <person name="Wen M."/>
            <person name="Jian M."/>
            <person name="Yang H."/>
            <person name="Zhang G."/>
            <person name="Yang Z."/>
            <person name="Chen R."/>
            <person name="Liu S."/>
            <person name="Li J."/>
            <person name="Ma L."/>
            <person name="Liu H."/>
            <person name="Zhou Y."/>
            <person name="Zhao J."/>
            <person name="Fang X."/>
            <person name="Li G."/>
            <person name="Fang L."/>
            <person name="Li Y."/>
            <person name="Liu D."/>
            <person name="Zheng H."/>
            <person name="Zhang Y."/>
            <person name="Qin N."/>
            <person name="Li Z."/>
            <person name="Yang G."/>
            <person name="Yang S."/>
            <person name="Bolund L."/>
            <person name="Kristiansen K."/>
            <person name="Zheng H."/>
            <person name="Li S."/>
            <person name="Zhang X."/>
            <person name="Yang H."/>
            <person name="Wang J."/>
            <person name="Sun R."/>
            <person name="Zhang B."/>
            <person name="Jiang S."/>
            <person name="Wang J."/>
            <person name="Du Y."/>
            <person name="Li S."/>
        </authorList>
    </citation>
    <scope>NUCLEOTIDE SEQUENCE [LARGE SCALE GENOMIC DNA]</scope>
    <source>
        <strain evidence="2">cv. 9930</strain>
    </source>
</reference>
<sequence>MALRYGQCMVGQQKVSCVHTDPIRVPSHILTSRWYFRVSTMGAWLSCVLAFVPETLSHSLGAHLILPNYVLGYVLRFLNATTHPLASTIFLSNGQCSKRLPLC</sequence>
<dbReference type="Gramene" id="KGN47736">
    <property type="protein sequence ID" value="KGN47736"/>
    <property type="gene ID" value="Csa_6G397160"/>
</dbReference>